<dbReference type="GO" id="GO:0006355">
    <property type="term" value="P:regulation of DNA-templated transcription"/>
    <property type="evidence" value="ECO:0007669"/>
    <property type="project" value="InterPro"/>
</dbReference>
<feature type="domain" description="GGDEF" evidence="3">
    <location>
        <begin position="231"/>
        <end position="364"/>
    </location>
</feature>
<evidence type="ECO:0000313" key="5">
    <source>
        <dbReference type="Proteomes" id="UP000295765"/>
    </source>
</evidence>
<dbReference type="PANTHER" id="PTHR44757:SF4">
    <property type="entry name" value="DIGUANYLATE CYCLASE DGCE-RELATED"/>
    <property type="match status" value="1"/>
</dbReference>
<dbReference type="SUPFAM" id="SSF55785">
    <property type="entry name" value="PYP-like sensor domain (PAS domain)"/>
    <property type="match status" value="1"/>
</dbReference>
<gene>
    <name evidence="4" type="ORF">EV699_1265</name>
</gene>
<feature type="domain" description="PAS" evidence="1">
    <location>
        <begin position="76"/>
        <end position="131"/>
    </location>
</feature>
<dbReference type="NCBIfam" id="TIGR00254">
    <property type="entry name" value="GGDEF"/>
    <property type="match status" value="1"/>
</dbReference>
<dbReference type="CDD" id="cd00130">
    <property type="entry name" value="PAS"/>
    <property type="match status" value="1"/>
</dbReference>
<keyword evidence="5" id="KW-1185">Reference proteome</keyword>
<dbReference type="CDD" id="cd01948">
    <property type="entry name" value="EAL"/>
    <property type="match status" value="1"/>
</dbReference>
<dbReference type="PROSITE" id="PS50112">
    <property type="entry name" value="PAS"/>
    <property type="match status" value="1"/>
</dbReference>
<dbReference type="Pfam" id="PF00989">
    <property type="entry name" value="PAS"/>
    <property type="match status" value="1"/>
</dbReference>
<dbReference type="SMART" id="SM00091">
    <property type="entry name" value="PAS"/>
    <property type="match status" value="1"/>
</dbReference>
<dbReference type="OrthoDB" id="9787514at2"/>
<reference evidence="4 5" key="1">
    <citation type="submission" date="2019-03" db="EMBL/GenBank/DDBJ databases">
        <title>Genomic Encyclopedia of Type Strains, Phase IV (KMG-IV): sequencing the most valuable type-strain genomes for metagenomic binning, comparative biology and taxonomic classification.</title>
        <authorList>
            <person name="Goeker M."/>
        </authorList>
    </citation>
    <scope>NUCLEOTIDE SEQUENCE [LARGE SCALE GENOMIC DNA]</scope>
    <source>
        <strain evidence="4 5">DSM 25287</strain>
    </source>
</reference>
<dbReference type="RefSeq" id="WP_132545398.1">
    <property type="nucleotide sequence ID" value="NZ_SLWY01000026.1"/>
</dbReference>
<proteinExistence type="predicted"/>
<dbReference type="InterPro" id="IPR035965">
    <property type="entry name" value="PAS-like_dom_sf"/>
</dbReference>
<evidence type="ECO:0000259" key="1">
    <source>
        <dbReference type="PROSITE" id="PS50112"/>
    </source>
</evidence>
<dbReference type="NCBIfam" id="TIGR00229">
    <property type="entry name" value="sensory_box"/>
    <property type="match status" value="1"/>
</dbReference>
<dbReference type="CDD" id="cd01949">
    <property type="entry name" value="GGDEF"/>
    <property type="match status" value="1"/>
</dbReference>
<dbReference type="SMART" id="SM00267">
    <property type="entry name" value="GGDEF"/>
    <property type="match status" value="1"/>
</dbReference>
<dbReference type="SUPFAM" id="SSF55073">
    <property type="entry name" value="Nucleotide cyclase"/>
    <property type="match status" value="1"/>
</dbReference>
<dbReference type="SMART" id="SM00052">
    <property type="entry name" value="EAL"/>
    <property type="match status" value="1"/>
</dbReference>
<dbReference type="InterPro" id="IPR052155">
    <property type="entry name" value="Biofilm_reg_signaling"/>
</dbReference>
<dbReference type="Gene3D" id="3.20.20.450">
    <property type="entry name" value="EAL domain"/>
    <property type="match status" value="1"/>
</dbReference>
<accession>A0A4V6NPF8</accession>
<dbReference type="InterPro" id="IPR035919">
    <property type="entry name" value="EAL_sf"/>
</dbReference>
<dbReference type="PROSITE" id="PS50883">
    <property type="entry name" value="EAL"/>
    <property type="match status" value="1"/>
</dbReference>
<comment type="caution">
    <text evidence="4">The sequence shown here is derived from an EMBL/GenBank/DDBJ whole genome shotgun (WGS) entry which is preliminary data.</text>
</comment>
<dbReference type="Gene3D" id="3.30.450.20">
    <property type="entry name" value="PAS domain"/>
    <property type="match status" value="1"/>
</dbReference>
<dbReference type="PANTHER" id="PTHR44757">
    <property type="entry name" value="DIGUANYLATE CYCLASE DGCP"/>
    <property type="match status" value="1"/>
</dbReference>
<dbReference type="PROSITE" id="PS50887">
    <property type="entry name" value="GGDEF"/>
    <property type="match status" value="1"/>
</dbReference>
<dbReference type="InterPro" id="IPR043128">
    <property type="entry name" value="Rev_trsase/Diguanyl_cyclase"/>
</dbReference>
<dbReference type="InterPro" id="IPR029787">
    <property type="entry name" value="Nucleotide_cyclase"/>
</dbReference>
<feature type="domain" description="EAL" evidence="2">
    <location>
        <begin position="373"/>
        <end position="615"/>
    </location>
</feature>
<evidence type="ECO:0000259" key="2">
    <source>
        <dbReference type="PROSITE" id="PS50883"/>
    </source>
</evidence>
<organism evidence="4 5">
    <name type="scientific">Plasticicumulans lactativorans</name>
    <dbReference type="NCBI Taxonomy" id="1133106"/>
    <lineage>
        <taxon>Bacteria</taxon>
        <taxon>Pseudomonadati</taxon>
        <taxon>Pseudomonadota</taxon>
        <taxon>Gammaproteobacteria</taxon>
        <taxon>Candidatus Competibacteraceae</taxon>
        <taxon>Plasticicumulans</taxon>
    </lineage>
</organism>
<dbReference type="Proteomes" id="UP000295765">
    <property type="component" value="Unassembled WGS sequence"/>
</dbReference>
<sequence length="615" mass="64692">MHPHLREELARLGLPARPSTLSGATLDRLLAAFEARCAAHDEERRSLEASLGVLYAELARLGDGLRQASEPRLAAERRLLLTVLNAIADGLFVLGADGHVRLANPAAERLLGWSAAELAGTPLFARLLPAEATVPDLAALLAGGGCVQDDEALLLTREGEHLPVAYMLIPFVDETGTPGAVWVFRDVSAQRALTAALSHRASHDPLTGLINRTEFEARLGRLLGDRRGGQRPHALFYLDLDRFKPVNDGAGHVAGDALLRQLALLFGRQLRTSDTLARLGGDEFGVLLEGCPLPQALRIAEKLVAAVTAFRFHWGTQVFELGVSVGVVALDGSCSEVTHALARADAACYAAKDAGRGRVHVFVPGDESRDDGYAGWLERVQHALAEGRLQLLVQAIVPLAAPAATPLHEVLLRIEEHGALLPPGAFLPAAGRGGLGAELDRAVLRRTLARLRGPGPAPAGRYALNLGAATLCDPGFAAFVGAELAAAGVDGTRLCFELPAADALNHWDRACALADALHALGCAVALDDVGGGLPSPVQLAALRLDFLKIDGPLVRGLVGDPLDAAMVGAILQLADALGVATVAEQVETAELLARVRARGFTLAQGHVLEVPRAWA</sequence>
<dbReference type="Gene3D" id="3.30.70.270">
    <property type="match status" value="1"/>
</dbReference>
<protein>
    <submittedName>
        <fullName evidence="4">PAS domain S-box-containing protein/diguanylate cyclase (GGDEF)-like protein</fullName>
    </submittedName>
</protein>
<evidence type="ECO:0000313" key="4">
    <source>
        <dbReference type="EMBL" id="TCO77320.1"/>
    </source>
</evidence>
<dbReference type="SUPFAM" id="SSF141868">
    <property type="entry name" value="EAL domain-like"/>
    <property type="match status" value="1"/>
</dbReference>
<name>A0A4V6NPF8_9GAMM</name>
<dbReference type="InterPro" id="IPR001633">
    <property type="entry name" value="EAL_dom"/>
</dbReference>
<dbReference type="InterPro" id="IPR000014">
    <property type="entry name" value="PAS"/>
</dbReference>
<dbReference type="Pfam" id="PF00563">
    <property type="entry name" value="EAL"/>
    <property type="match status" value="1"/>
</dbReference>
<dbReference type="Pfam" id="PF00990">
    <property type="entry name" value="GGDEF"/>
    <property type="match status" value="1"/>
</dbReference>
<dbReference type="AlphaFoldDB" id="A0A4V6NPF8"/>
<dbReference type="InterPro" id="IPR000160">
    <property type="entry name" value="GGDEF_dom"/>
</dbReference>
<evidence type="ECO:0000259" key="3">
    <source>
        <dbReference type="PROSITE" id="PS50887"/>
    </source>
</evidence>
<dbReference type="InterPro" id="IPR013767">
    <property type="entry name" value="PAS_fold"/>
</dbReference>
<dbReference type="EMBL" id="SLWY01000026">
    <property type="protein sequence ID" value="TCO77320.1"/>
    <property type="molecule type" value="Genomic_DNA"/>
</dbReference>